<dbReference type="PANTHER" id="PTHR10758">
    <property type="entry name" value="26S PROTEASOME NON-ATPASE REGULATORY SUBUNIT 3/COP9 SIGNALOSOME COMPLEX SUBUNIT 3"/>
    <property type="match status" value="1"/>
</dbReference>
<proteinExistence type="predicted"/>
<dbReference type="InterPro" id="IPR013586">
    <property type="entry name" value="PSMD3_C"/>
</dbReference>
<feature type="non-terminal residue" evidence="4">
    <location>
        <position position="1"/>
    </location>
</feature>
<protein>
    <submittedName>
        <fullName evidence="4">26S proteasome non-ATPase regulatory subunit 3-like</fullName>
    </submittedName>
</protein>
<sequence>EYIVAKAIRDGVIEATINHMKGFMQSKDNIDIYCTREPQAAFHQRISFCLDIHNHSVKAMRYPPKSYNKDLESAEERRQRRNMEDLRRCAQKELARRGR</sequence>
<evidence type="ECO:0000313" key="4">
    <source>
        <dbReference type="RefSeq" id="XP_014680001.1"/>
    </source>
</evidence>
<dbReference type="Proteomes" id="UP000695022">
    <property type="component" value="Unplaced"/>
</dbReference>
<accession>A0ABM1F6D0</accession>
<evidence type="ECO:0000259" key="2">
    <source>
        <dbReference type="Pfam" id="PF08375"/>
    </source>
</evidence>
<evidence type="ECO:0000313" key="3">
    <source>
        <dbReference type="Proteomes" id="UP000695022"/>
    </source>
</evidence>
<reference evidence="4" key="1">
    <citation type="submission" date="2025-08" db="UniProtKB">
        <authorList>
            <consortium name="RefSeq"/>
        </authorList>
    </citation>
    <scope>IDENTIFICATION</scope>
</reference>
<name>A0ABM1F6D0_PRICU</name>
<gene>
    <name evidence="4" type="primary">LOC106819951</name>
</gene>
<dbReference type="RefSeq" id="XP_014680001.1">
    <property type="nucleotide sequence ID" value="XM_014824515.1"/>
</dbReference>
<feature type="region of interest" description="Disordered" evidence="1">
    <location>
        <begin position="63"/>
        <end position="99"/>
    </location>
</feature>
<dbReference type="InterPro" id="IPR050756">
    <property type="entry name" value="CSN3"/>
</dbReference>
<feature type="domain" description="26S proteasome non-ATPase regulatory subunit 3 C-terminal" evidence="2">
    <location>
        <begin position="31"/>
        <end position="87"/>
    </location>
</feature>
<keyword evidence="3" id="KW-1185">Reference proteome</keyword>
<organism evidence="3 4">
    <name type="scientific">Priapulus caudatus</name>
    <name type="common">Priapulid worm</name>
    <dbReference type="NCBI Taxonomy" id="37621"/>
    <lineage>
        <taxon>Eukaryota</taxon>
        <taxon>Metazoa</taxon>
        <taxon>Ecdysozoa</taxon>
        <taxon>Scalidophora</taxon>
        <taxon>Priapulida</taxon>
        <taxon>Priapulimorpha</taxon>
        <taxon>Priapulimorphida</taxon>
        <taxon>Priapulidae</taxon>
        <taxon>Priapulus</taxon>
    </lineage>
</organism>
<dbReference type="Pfam" id="PF08375">
    <property type="entry name" value="Rpn3_C"/>
    <property type="match status" value="1"/>
</dbReference>
<evidence type="ECO:0000256" key="1">
    <source>
        <dbReference type="SAM" id="MobiDB-lite"/>
    </source>
</evidence>
<dbReference type="PANTHER" id="PTHR10758:SF2">
    <property type="entry name" value="26S PROTEASOME NON-ATPASE REGULATORY SUBUNIT 3"/>
    <property type="match status" value="1"/>
</dbReference>
<dbReference type="GeneID" id="106819951"/>
<feature type="compositionally biased region" description="Basic and acidic residues" evidence="1">
    <location>
        <begin position="67"/>
        <end position="99"/>
    </location>
</feature>